<dbReference type="CDD" id="cd07377">
    <property type="entry name" value="WHTH_GntR"/>
    <property type="match status" value="1"/>
</dbReference>
<dbReference type="Proteomes" id="UP001501490">
    <property type="component" value="Unassembled WGS sequence"/>
</dbReference>
<comment type="caution">
    <text evidence="6">The sequence shown here is derived from an EMBL/GenBank/DDBJ whole genome shotgun (WGS) entry which is preliminary data.</text>
</comment>
<evidence type="ECO:0000259" key="5">
    <source>
        <dbReference type="PROSITE" id="PS50949"/>
    </source>
</evidence>
<keyword evidence="1" id="KW-0805">Transcription regulation</keyword>
<dbReference type="InterPro" id="IPR036390">
    <property type="entry name" value="WH_DNA-bd_sf"/>
</dbReference>
<dbReference type="Gene3D" id="1.20.120.530">
    <property type="entry name" value="GntR ligand-binding domain-like"/>
    <property type="match status" value="1"/>
</dbReference>
<keyword evidence="3" id="KW-0804">Transcription</keyword>
<organism evidence="6 7">
    <name type="scientific">Microlunatus ginsengisoli</name>
    <dbReference type="NCBI Taxonomy" id="363863"/>
    <lineage>
        <taxon>Bacteria</taxon>
        <taxon>Bacillati</taxon>
        <taxon>Actinomycetota</taxon>
        <taxon>Actinomycetes</taxon>
        <taxon>Propionibacteriales</taxon>
        <taxon>Propionibacteriaceae</taxon>
        <taxon>Microlunatus</taxon>
    </lineage>
</organism>
<dbReference type="InterPro" id="IPR036388">
    <property type="entry name" value="WH-like_DNA-bd_sf"/>
</dbReference>
<dbReference type="SUPFAM" id="SSF46785">
    <property type="entry name" value="Winged helix' DNA-binding domain"/>
    <property type="match status" value="1"/>
</dbReference>
<dbReference type="RefSeq" id="WP_344806300.1">
    <property type="nucleotide sequence ID" value="NZ_BAABAB010000022.1"/>
</dbReference>
<keyword evidence="7" id="KW-1185">Reference proteome</keyword>
<evidence type="ECO:0000313" key="6">
    <source>
        <dbReference type="EMBL" id="GAA3627210.1"/>
    </source>
</evidence>
<dbReference type="Pfam" id="PF07729">
    <property type="entry name" value="FCD"/>
    <property type="match status" value="1"/>
</dbReference>
<evidence type="ECO:0000256" key="2">
    <source>
        <dbReference type="ARBA" id="ARBA00023125"/>
    </source>
</evidence>
<evidence type="ECO:0000256" key="4">
    <source>
        <dbReference type="SAM" id="MobiDB-lite"/>
    </source>
</evidence>
<protein>
    <submittedName>
        <fullName evidence="6">GntR family transcriptional regulator</fullName>
    </submittedName>
</protein>
<dbReference type="SMART" id="SM00345">
    <property type="entry name" value="HTH_GNTR"/>
    <property type="match status" value="1"/>
</dbReference>
<evidence type="ECO:0000313" key="7">
    <source>
        <dbReference type="Proteomes" id="UP001501490"/>
    </source>
</evidence>
<gene>
    <name evidence="6" type="ORF">GCM10022236_31910</name>
</gene>
<reference evidence="7" key="1">
    <citation type="journal article" date="2019" name="Int. J. Syst. Evol. Microbiol.">
        <title>The Global Catalogue of Microorganisms (GCM) 10K type strain sequencing project: providing services to taxonomists for standard genome sequencing and annotation.</title>
        <authorList>
            <consortium name="The Broad Institute Genomics Platform"/>
            <consortium name="The Broad Institute Genome Sequencing Center for Infectious Disease"/>
            <person name="Wu L."/>
            <person name="Ma J."/>
        </authorList>
    </citation>
    <scope>NUCLEOTIDE SEQUENCE [LARGE SCALE GENOMIC DNA]</scope>
    <source>
        <strain evidence="7">JCM 16929</strain>
    </source>
</reference>
<dbReference type="InterPro" id="IPR000524">
    <property type="entry name" value="Tscrpt_reg_HTH_GntR"/>
</dbReference>
<dbReference type="EMBL" id="BAABAB010000022">
    <property type="protein sequence ID" value="GAA3627210.1"/>
    <property type="molecule type" value="Genomic_DNA"/>
</dbReference>
<proteinExistence type="predicted"/>
<dbReference type="Gene3D" id="1.10.10.10">
    <property type="entry name" value="Winged helix-like DNA-binding domain superfamily/Winged helix DNA-binding domain"/>
    <property type="match status" value="1"/>
</dbReference>
<dbReference type="PANTHER" id="PTHR43537">
    <property type="entry name" value="TRANSCRIPTIONAL REGULATOR, GNTR FAMILY"/>
    <property type="match status" value="1"/>
</dbReference>
<feature type="domain" description="HTH gntR-type" evidence="5">
    <location>
        <begin position="14"/>
        <end position="81"/>
    </location>
</feature>
<accession>A0ABP7A9A8</accession>
<name>A0ABP7A9A8_9ACTN</name>
<evidence type="ECO:0000256" key="3">
    <source>
        <dbReference type="ARBA" id="ARBA00023163"/>
    </source>
</evidence>
<dbReference type="InterPro" id="IPR008920">
    <property type="entry name" value="TF_FadR/GntR_C"/>
</dbReference>
<sequence length="227" mass="25235">MTTQRGATVGARHQSLREAVVVELRDKIIDGELGSGERVVERDLAAELEVSRIVIREAIQQLTAEGLLVVAPRRGAMVAPFTDDYADQLTDVRVALEPMAARRAAEHRTDADLRNLRDALDEAAAAIERRDLAAAARLNVDFHLEIVRCAHNPILETTMGPLISQVRRFFRLGQDTESSGWNDAHIALYEAIRDRDPERAARLAAEHIEATRAPMHSRVDSPEQPRS</sequence>
<dbReference type="SUPFAM" id="SSF48008">
    <property type="entry name" value="GntR ligand-binding domain-like"/>
    <property type="match status" value="1"/>
</dbReference>
<dbReference type="InterPro" id="IPR011711">
    <property type="entry name" value="GntR_C"/>
</dbReference>
<dbReference type="PANTHER" id="PTHR43537:SF24">
    <property type="entry name" value="GLUCONATE OPERON TRANSCRIPTIONAL REPRESSOR"/>
    <property type="match status" value="1"/>
</dbReference>
<dbReference type="SMART" id="SM00895">
    <property type="entry name" value="FCD"/>
    <property type="match status" value="1"/>
</dbReference>
<dbReference type="PRINTS" id="PR00035">
    <property type="entry name" value="HTHGNTR"/>
</dbReference>
<keyword evidence="2" id="KW-0238">DNA-binding</keyword>
<feature type="region of interest" description="Disordered" evidence="4">
    <location>
        <begin position="208"/>
        <end position="227"/>
    </location>
</feature>
<feature type="compositionally biased region" description="Basic and acidic residues" evidence="4">
    <location>
        <begin position="217"/>
        <end position="227"/>
    </location>
</feature>
<dbReference type="PROSITE" id="PS50949">
    <property type="entry name" value="HTH_GNTR"/>
    <property type="match status" value="1"/>
</dbReference>
<evidence type="ECO:0000256" key="1">
    <source>
        <dbReference type="ARBA" id="ARBA00023015"/>
    </source>
</evidence>
<dbReference type="Pfam" id="PF00392">
    <property type="entry name" value="GntR"/>
    <property type="match status" value="1"/>
</dbReference>